<dbReference type="Gene3D" id="3.90.530.10">
    <property type="entry name" value="XPA C-terminal domain"/>
    <property type="match status" value="1"/>
</dbReference>
<proteinExistence type="predicted"/>
<feature type="domain" description="XPA C-terminal" evidence="5">
    <location>
        <begin position="42"/>
        <end position="87"/>
    </location>
</feature>
<comment type="caution">
    <text evidence="6">The sequence shown here is derived from an EMBL/GenBank/DDBJ whole genome shotgun (WGS) entry which is preliminary data.</text>
</comment>
<organism evidence="6 7">
    <name type="scientific">Volvox africanus</name>
    <dbReference type="NCBI Taxonomy" id="51714"/>
    <lineage>
        <taxon>Eukaryota</taxon>
        <taxon>Viridiplantae</taxon>
        <taxon>Chlorophyta</taxon>
        <taxon>core chlorophytes</taxon>
        <taxon>Chlorophyceae</taxon>
        <taxon>CS clade</taxon>
        <taxon>Chlamydomonadales</taxon>
        <taxon>Volvocaceae</taxon>
        <taxon>Volvox</taxon>
    </lineage>
</organism>
<keyword evidence="3" id="KW-0539">Nucleus</keyword>
<gene>
    <name evidence="6" type="ORF">VaNZ11_000932</name>
</gene>
<keyword evidence="7" id="KW-1185">Reference proteome</keyword>
<feature type="compositionally biased region" description="Acidic residues" evidence="4">
    <location>
        <begin position="126"/>
        <end position="140"/>
    </location>
</feature>
<dbReference type="CDD" id="cd21075">
    <property type="entry name" value="DBD_XPA-like"/>
    <property type="match status" value="1"/>
</dbReference>
<dbReference type="PANTHER" id="PTHR10142">
    <property type="entry name" value="DNA REPAIR PROTEIN COMPLEMENTING XP-A CELLS"/>
    <property type="match status" value="1"/>
</dbReference>
<dbReference type="InterPro" id="IPR022656">
    <property type="entry name" value="XPA_C"/>
</dbReference>
<comment type="subcellular location">
    <subcellularLocation>
        <location evidence="1">Nucleus</location>
    </subcellularLocation>
</comment>
<evidence type="ECO:0000313" key="6">
    <source>
        <dbReference type="EMBL" id="GLI59102.1"/>
    </source>
</evidence>
<protein>
    <recommendedName>
        <fullName evidence="5">XPA C-terminal domain-containing protein</fullName>
    </recommendedName>
</protein>
<dbReference type="InterPro" id="IPR009061">
    <property type="entry name" value="DNA-bd_dom_put_sf"/>
</dbReference>
<accession>A0ABQ5RNH8</accession>
<name>A0ABQ5RNH8_9CHLO</name>
<reference evidence="6 7" key="1">
    <citation type="journal article" date="2023" name="IScience">
        <title>Expanded male sex-determining region conserved during the evolution of homothallism in the green alga Volvox.</title>
        <authorList>
            <person name="Yamamoto K."/>
            <person name="Matsuzaki R."/>
            <person name="Mahakham W."/>
            <person name="Heman W."/>
            <person name="Sekimoto H."/>
            <person name="Kawachi M."/>
            <person name="Minakuchi Y."/>
            <person name="Toyoda A."/>
            <person name="Nozaki H."/>
        </authorList>
    </citation>
    <scope>NUCLEOTIDE SEQUENCE [LARGE SCALE GENOMIC DNA]</scope>
    <source>
        <strain evidence="6 7">NIES-4468</strain>
    </source>
</reference>
<dbReference type="PANTHER" id="PTHR10142:SF0">
    <property type="entry name" value="DNA REPAIR PROTEIN COMPLEMENTING XP-A CELLS"/>
    <property type="match status" value="1"/>
</dbReference>
<feature type="region of interest" description="Disordered" evidence="4">
    <location>
        <begin position="120"/>
        <end position="153"/>
    </location>
</feature>
<evidence type="ECO:0000313" key="7">
    <source>
        <dbReference type="Proteomes" id="UP001165090"/>
    </source>
</evidence>
<dbReference type="SUPFAM" id="SSF46955">
    <property type="entry name" value="Putative DNA-binding domain"/>
    <property type="match status" value="1"/>
</dbReference>
<dbReference type="Pfam" id="PF05181">
    <property type="entry name" value="XPA_C"/>
    <property type="match status" value="1"/>
</dbReference>
<evidence type="ECO:0000256" key="1">
    <source>
        <dbReference type="ARBA" id="ARBA00004123"/>
    </source>
</evidence>
<sequence length="206" mass="21938">MAEGGGFFQASGCEQCGNLSFSSEWFKAFGIVLCNQCKRDEALVSKSNAMSQYCLTEKDLRGLGCITKVNPQQKNWSAMKLYLKRQVEERARRKHGDLETVHQLRHDRTQAKVQGWLAKRARAEAADAEEEADGEEEDADAGSGEGGGPTRIKLSAAAARVRARLASEYESDVGAGGTSAGGIKVASSGKGESGGEASGGDDVEVF</sequence>
<evidence type="ECO:0000256" key="4">
    <source>
        <dbReference type="SAM" id="MobiDB-lite"/>
    </source>
</evidence>
<dbReference type="InterPro" id="IPR037129">
    <property type="entry name" value="XPA_sf"/>
</dbReference>
<dbReference type="Proteomes" id="UP001165090">
    <property type="component" value="Unassembled WGS sequence"/>
</dbReference>
<keyword evidence="2" id="KW-0862">Zinc</keyword>
<dbReference type="EMBL" id="BSDZ01000003">
    <property type="protein sequence ID" value="GLI59102.1"/>
    <property type="molecule type" value="Genomic_DNA"/>
</dbReference>
<dbReference type="InterPro" id="IPR000465">
    <property type="entry name" value="XPA/RAD14"/>
</dbReference>
<evidence type="ECO:0000256" key="3">
    <source>
        <dbReference type="ARBA" id="ARBA00023242"/>
    </source>
</evidence>
<evidence type="ECO:0000256" key="2">
    <source>
        <dbReference type="ARBA" id="ARBA00022833"/>
    </source>
</evidence>
<evidence type="ECO:0000259" key="5">
    <source>
        <dbReference type="Pfam" id="PF05181"/>
    </source>
</evidence>
<feature type="region of interest" description="Disordered" evidence="4">
    <location>
        <begin position="165"/>
        <end position="206"/>
    </location>
</feature>